<dbReference type="Pfam" id="PF04630">
    <property type="entry name" value="Phage_TTP_1"/>
    <property type="match status" value="1"/>
</dbReference>
<dbReference type="InterPro" id="IPR006724">
    <property type="entry name" value="Phage_TTP"/>
</dbReference>
<evidence type="ECO:0000313" key="1">
    <source>
        <dbReference type="EMBL" id="AZF91953.1"/>
    </source>
</evidence>
<accession>A0A3G8FAU8</accession>
<evidence type="ECO:0000313" key="2">
    <source>
        <dbReference type="Proteomes" id="UP000278787"/>
    </source>
</evidence>
<keyword evidence="2" id="KW-1185">Reference proteome</keyword>
<gene>
    <name evidence="1" type="ORF">CHPC1091_0012</name>
</gene>
<organism evidence="1 2">
    <name type="scientific">Streptococcus phage CHPC1091</name>
    <dbReference type="NCBI Taxonomy" id="2365026"/>
    <lineage>
        <taxon>Viruses</taxon>
        <taxon>Duplodnaviria</taxon>
        <taxon>Heunggongvirae</taxon>
        <taxon>Uroviricota</taxon>
        <taxon>Caudoviricetes</taxon>
        <taxon>Aliceevansviridae</taxon>
        <taxon>Moineauvirus</taxon>
        <taxon>Moineauvirus CHPC1091</taxon>
    </lineage>
</organism>
<dbReference type="InterPro" id="IPR006490">
    <property type="entry name" value="Maj_tail_phi13"/>
</dbReference>
<protein>
    <submittedName>
        <fullName evidence="1">Major tail protein</fullName>
    </submittedName>
</protein>
<dbReference type="Proteomes" id="UP000278787">
    <property type="component" value="Segment"/>
</dbReference>
<proteinExistence type="predicted"/>
<sequence>MAIVGLKLVKLALVDPKTQQIIKGEEGLSTDGVIAIDSKMLGTRTANISNLEGQATKIPGNNEVQDVMIGPGSPTVAFEFNNLDFDIKQKILGYKADGKGGYVYQGEKPHVAVLIESQTLDRKNSVYFGFANGIFQESAQNVGTDTDTAQTRQNDNLTYSALSAIAFNGEPIKKYHSAASGFNSANMHKEVFGGYTLVTSTAV</sequence>
<dbReference type="EMBL" id="MH937504">
    <property type="protein sequence ID" value="AZF91953.1"/>
    <property type="molecule type" value="Genomic_DNA"/>
</dbReference>
<dbReference type="NCBIfam" id="TIGR01603">
    <property type="entry name" value="maj_tail_phi13"/>
    <property type="match status" value="1"/>
</dbReference>
<reference evidence="1 2" key="1">
    <citation type="submission" date="2018-09" db="EMBL/GenBank/DDBJ databases">
        <title>A comparative genomics approach for identifying host-range determinants of bacteriophages infecting Streptococcus thermophilus.</title>
        <authorList>
            <person name="Szymczak P."/>
            <person name="Rau M.H."/>
            <person name="Monteiro J.M."/>
            <person name="de Pinho M.G."/>
            <person name="Filipe S.R."/>
            <person name="Vogensen F.K."/>
            <person name="Zeidan A."/>
            <person name="Janzen T."/>
        </authorList>
    </citation>
    <scope>NUCLEOTIDE SEQUENCE [LARGE SCALE GENOMIC DNA]</scope>
</reference>
<name>A0A3G8FAU8_9CAUD</name>